<evidence type="ECO:0000313" key="1">
    <source>
        <dbReference type="EMBL" id="KXG51216.1"/>
    </source>
</evidence>
<dbReference type="STRING" id="5078.A0A135LQH4"/>
<organism evidence="1 2">
    <name type="scientific">Penicillium patulum</name>
    <name type="common">Penicillium griseofulvum</name>
    <dbReference type="NCBI Taxonomy" id="5078"/>
    <lineage>
        <taxon>Eukaryota</taxon>
        <taxon>Fungi</taxon>
        <taxon>Dikarya</taxon>
        <taxon>Ascomycota</taxon>
        <taxon>Pezizomycotina</taxon>
        <taxon>Eurotiomycetes</taxon>
        <taxon>Eurotiomycetidae</taxon>
        <taxon>Eurotiales</taxon>
        <taxon>Aspergillaceae</taxon>
        <taxon>Penicillium</taxon>
    </lineage>
</organism>
<comment type="caution">
    <text evidence="1">The sequence shown here is derived from an EMBL/GenBank/DDBJ whole genome shotgun (WGS) entry which is preliminary data.</text>
</comment>
<dbReference type="GeneID" id="63709802"/>
<proteinExistence type="predicted"/>
<dbReference type="OrthoDB" id="4343726at2759"/>
<sequence>MDIDDNDRVIDRRDYDGTYHDSMKALKSHLSNVDCQNNHRRCRIISAQHLTCVSMEALGSGLALDPNVFSHHIGTSFKDIEKSTGIEKLCNTKIEQISSSVGTYEYERNLQIVKSRLGRLSIANVEHAKDLTVRGSILRSIHHRQGHPITFSIDVPRTMYVQGYRPEDERMPAVGT</sequence>
<dbReference type="AlphaFoldDB" id="A0A135LQH4"/>
<dbReference type="Proteomes" id="UP000070168">
    <property type="component" value="Unassembled WGS sequence"/>
</dbReference>
<evidence type="ECO:0000313" key="2">
    <source>
        <dbReference type="Proteomes" id="UP000070168"/>
    </source>
</evidence>
<gene>
    <name evidence="1" type="ORF">PGRI_067880</name>
</gene>
<keyword evidence="2" id="KW-1185">Reference proteome</keyword>
<reference evidence="1 2" key="1">
    <citation type="journal article" date="2016" name="BMC Genomics">
        <title>Genome sequencing and secondary metabolism of the postharvest pathogen Penicillium griseofulvum.</title>
        <authorList>
            <person name="Banani H."/>
            <person name="Marcet-Houben M."/>
            <person name="Ballester A.R."/>
            <person name="Abbruscato P."/>
            <person name="Gonzalez-Candelas L."/>
            <person name="Gabaldon T."/>
            <person name="Spadaro D."/>
        </authorList>
    </citation>
    <scope>NUCLEOTIDE SEQUENCE [LARGE SCALE GENOMIC DNA]</scope>
    <source>
        <strain evidence="1 2">PG3</strain>
    </source>
</reference>
<name>A0A135LQH4_PENPA</name>
<dbReference type="EMBL" id="LHQR01000044">
    <property type="protein sequence ID" value="KXG51216.1"/>
    <property type="molecule type" value="Genomic_DNA"/>
</dbReference>
<dbReference type="RefSeq" id="XP_040649752.1">
    <property type="nucleotide sequence ID" value="XM_040794502.1"/>
</dbReference>
<accession>A0A135LQH4</accession>
<protein>
    <submittedName>
        <fullName evidence="1">Uncharacterized protein</fullName>
    </submittedName>
</protein>